<keyword evidence="5" id="KW-1185">Reference proteome</keyword>
<evidence type="ECO:0000259" key="3">
    <source>
        <dbReference type="PROSITE" id="PS51186"/>
    </source>
</evidence>
<dbReference type="InterPro" id="IPR050832">
    <property type="entry name" value="Bact_Acetyltransf"/>
</dbReference>
<dbReference type="Pfam" id="PF00583">
    <property type="entry name" value="Acetyltransf_1"/>
    <property type="match status" value="1"/>
</dbReference>
<feature type="domain" description="N-acetyltransferase" evidence="3">
    <location>
        <begin position="3"/>
        <end position="154"/>
    </location>
</feature>
<dbReference type="InterPro" id="IPR016181">
    <property type="entry name" value="Acyl_CoA_acyltransferase"/>
</dbReference>
<protein>
    <submittedName>
        <fullName evidence="4">GNAT family N-acetyltransferase</fullName>
    </submittedName>
</protein>
<dbReference type="CDD" id="cd04301">
    <property type="entry name" value="NAT_SF"/>
    <property type="match status" value="1"/>
</dbReference>
<name>A0ABY8LQI7_9GAMM</name>
<dbReference type="RefSeq" id="WP_280105717.1">
    <property type="nucleotide sequence ID" value="NZ_CP122961.1"/>
</dbReference>
<keyword evidence="1" id="KW-0808">Transferase</keyword>
<evidence type="ECO:0000256" key="1">
    <source>
        <dbReference type="ARBA" id="ARBA00022679"/>
    </source>
</evidence>
<proteinExistence type="predicted"/>
<sequence length="165" mass="17903">MKTTLRTPKKADYEAIATWISDEKACSRWAGPSVPFPFVSENLPELLAVEGCSSYCLSGIHNNCVGFGQFWPGKLGAVHIGRIIISPEARGNGAGRLLCEKLIEKAKQSTGASTVTLRVYRDNHAACSLYSSLGFFVIESESTYDLLFMSTTDIPPFSAASGFRV</sequence>
<dbReference type="Gene3D" id="3.40.630.30">
    <property type="match status" value="1"/>
</dbReference>
<organism evidence="4 5">
    <name type="scientific">Halomonas alkaliantarctica</name>
    <dbReference type="NCBI Taxonomy" id="232346"/>
    <lineage>
        <taxon>Bacteria</taxon>
        <taxon>Pseudomonadati</taxon>
        <taxon>Pseudomonadota</taxon>
        <taxon>Gammaproteobacteria</taxon>
        <taxon>Oceanospirillales</taxon>
        <taxon>Halomonadaceae</taxon>
        <taxon>Halomonas</taxon>
    </lineage>
</organism>
<dbReference type="EMBL" id="CP122961">
    <property type="protein sequence ID" value="WGI26076.1"/>
    <property type="molecule type" value="Genomic_DNA"/>
</dbReference>
<dbReference type="PANTHER" id="PTHR43877">
    <property type="entry name" value="AMINOALKYLPHOSPHONATE N-ACETYLTRANSFERASE-RELATED-RELATED"/>
    <property type="match status" value="1"/>
</dbReference>
<evidence type="ECO:0000313" key="5">
    <source>
        <dbReference type="Proteomes" id="UP001179830"/>
    </source>
</evidence>
<gene>
    <name evidence="4" type="ORF">QEN58_03185</name>
</gene>
<dbReference type="InterPro" id="IPR000182">
    <property type="entry name" value="GNAT_dom"/>
</dbReference>
<dbReference type="SUPFAM" id="SSF55729">
    <property type="entry name" value="Acyl-CoA N-acyltransferases (Nat)"/>
    <property type="match status" value="1"/>
</dbReference>
<evidence type="ECO:0000313" key="4">
    <source>
        <dbReference type="EMBL" id="WGI26076.1"/>
    </source>
</evidence>
<keyword evidence="2" id="KW-0012">Acyltransferase</keyword>
<evidence type="ECO:0000256" key="2">
    <source>
        <dbReference type="ARBA" id="ARBA00023315"/>
    </source>
</evidence>
<dbReference type="Proteomes" id="UP001179830">
    <property type="component" value="Chromosome"/>
</dbReference>
<accession>A0ABY8LQI7</accession>
<reference evidence="4" key="1">
    <citation type="submission" date="2023-04" db="EMBL/GenBank/DDBJ databases">
        <title>Complete genome sequence of Halomonas alkaliantarctica MSP3 isolated from marine sediment, Jeju Island.</title>
        <authorList>
            <person name="Park S.-J."/>
        </authorList>
    </citation>
    <scope>NUCLEOTIDE SEQUENCE</scope>
    <source>
        <strain evidence="4">MSP3</strain>
    </source>
</reference>
<dbReference type="PROSITE" id="PS51186">
    <property type="entry name" value="GNAT"/>
    <property type="match status" value="1"/>
</dbReference>